<evidence type="ECO:0000259" key="10">
    <source>
        <dbReference type="PROSITE" id="PS51722"/>
    </source>
</evidence>
<dbReference type="Gene3D" id="3.30.70.2570">
    <property type="entry name" value="Elongation factor 4, C-terminal domain"/>
    <property type="match status" value="1"/>
</dbReference>
<keyword evidence="6 8" id="KW-0496">Mitochondrion</keyword>
<dbReference type="InterPro" id="IPR027417">
    <property type="entry name" value="P-loop_NTPase"/>
</dbReference>
<dbReference type="PANTHER" id="PTHR43512">
    <property type="entry name" value="TRANSLATION FACTOR GUF1-RELATED"/>
    <property type="match status" value="1"/>
</dbReference>
<feature type="region of interest" description="Disordered" evidence="9">
    <location>
        <begin position="706"/>
        <end position="730"/>
    </location>
</feature>
<keyword evidence="4 8" id="KW-0999">Mitochondrion inner membrane</keyword>
<dbReference type="InterPro" id="IPR031157">
    <property type="entry name" value="G_TR_CS"/>
</dbReference>
<keyword evidence="3 8" id="KW-0547">Nucleotide-binding</keyword>
<dbReference type="InterPro" id="IPR013842">
    <property type="entry name" value="LepA_CTD"/>
</dbReference>
<dbReference type="Gene3D" id="3.40.50.300">
    <property type="entry name" value="P-loop containing nucleotide triphosphate hydrolases"/>
    <property type="match status" value="1"/>
</dbReference>
<keyword evidence="5 8" id="KW-0378">Hydrolase</keyword>
<organism evidence="11">
    <name type="scientific">Leptocylindrus aporus</name>
    <dbReference type="NCBI Taxonomy" id="1398097"/>
    <lineage>
        <taxon>Eukaryota</taxon>
        <taxon>Sar</taxon>
        <taxon>Stramenopiles</taxon>
        <taxon>Ochrophyta</taxon>
        <taxon>Bacillariophyta</taxon>
        <taxon>Coscinodiscophyceae</taxon>
        <taxon>Chaetocerotophycidae</taxon>
        <taxon>Leptocylindrales</taxon>
        <taxon>Leptocylindraceae</taxon>
        <taxon>Leptocylindrus</taxon>
    </lineage>
</organism>
<comment type="similarity">
    <text evidence="8">Belongs to the GTP-binding elongation factor family. LepA subfamily.</text>
</comment>
<accession>A0A7S0PHB2</accession>
<comment type="function">
    <text evidence="8">Promotes mitochondrial protein synthesis. May act as a fidelity factor of the translation reaction, by catalyzing a one-codon backward translocation of tRNAs on improperly translocated ribosomes. Binds to mitochondrial ribosomes in a GTP-dependent manner.</text>
</comment>
<dbReference type="InterPro" id="IPR038363">
    <property type="entry name" value="LepA_C_sf"/>
</dbReference>
<evidence type="ECO:0000313" key="11">
    <source>
        <dbReference type="EMBL" id="CAD8574120.1"/>
    </source>
</evidence>
<dbReference type="SMART" id="SM00838">
    <property type="entry name" value="EFG_C"/>
    <property type="match status" value="1"/>
</dbReference>
<evidence type="ECO:0000256" key="3">
    <source>
        <dbReference type="ARBA" id="ARBA00022741"/>
    </source>
</evidence>
<dbReference type="PROSITE" id="PS51722">
    <property type="entry name" value="G_TR_2"/>
    <property type="match status" value="1"/>
</dbReference>
<reference evidence="11" key="1">
    <citation type="submission" date="2021-01" db="EMBL/GenBank/DDBJ databases">
        <authorList>
            <person name="Corre E."/>
            <person name="Pelletier E."/>
            <person name="Niang G."/>
            <person name="Scheremetjew M."/>
            <person name="Finn R."/>
            <person name="Kale V."/>
            <person name="Holt S."/>
            <person name="Cochrane G."/>
            <person name="Meng A."/>
            <person name="Brown T."/>
            <person name="Cohen L."/>
        </authorList>
    </citation>
    <scope>NUCLEOTIDE SEQUENCE</scope>
    <source>
        <strain evidence="11">B651</strain>
    </source>
</reference>
<dbReference type="FunFam" id="3.30.70.2570:FF:000001">
    <property type="entry name" value="Translation factor GUF1, mitochondrial"/>
    <property type="match status" value="1"/>
</dbReference>
<evidence type="ECO:0000256" key="2">
    <source>
        <dbReference type="ARBA" id="ARBA00005454"/>
    </source>
</evidence>
<feature type="binding site" evidence="8">
    <location>
        <begin position="175"/>
        <end position="179"/>
    </location>
    <ligand>
        <name>GTP</name>
        <dbReference type="ChEBI" id="CHEBI:37565"/>
    </ligand>
</feature>
<evidence type="ECO:0000256" key="9">
    <source>
        <dbReference type="SAM" id="MobiDB-lite"/>
    </source>
</evidence>
<dbReference type="GO" id="GO:0005743">
    <property type="term" value="C:mitochondrial inner membrane"/>
    <property type="evidence" value="ECO:0007669"/>
    <property type="project" value="UniProtKB-SubCell"/>
</dbReference>
<dbReference type="InterPro" id="IPR035647">
    <property type="entry name" value="EFG_III/V"/>
</dbReference>
<evidence type="ECO:0000256" key="7">
    <source>
        <dbReference type="ARBA" id="ARBA00023134"/>
    </source>
</evidence>
<dbReference type="EMBL" id="HBEU01000403">
    <property type="protein sequence ID" value="CAD8574120.1"/>
    <property type="molecule type" value="Transcribed_RNA"/>
</dbReference>
<dbReference type="Gene3D" id="3.30.70.870">
    <property type="entry name" value="Elongation Factor G (Translational Gtpase), domain 3"/>
    <property type="match status" value="1"/>
</dbReference>
<dbReference type="PANTHER" id="PTHR43512:SF7">
    <property type="entry name" value="TRANSLATION FACTOR GUF1, MITOCHONDRIAL"/>
    <property type="match status" value="1"/>
</dbReference>
<dbReference type="InterPro" id="IPR009000">
    <property type="entry name" value="Transl_B-barrel_sf"/>
</dbReference>
<feature type="domain" description="Tr-type G" evidence="10">
    <location>
        <begin position="65"/>
        <end position="282"/>
    </location>
</feature>
<dbReference type="GO" id="GO:0005525">
    <property type="term" value="F:GTP binding"/>
    <property type="evidence" value="ECO:0007669"/>
    <property type="project" value="UniProtKB-UniRule"/>
</dbReference>
<comment type="similarity">
    <text evidence="2">Belongs to the TRAFAC class translation factor GTPase superfamily. Classic translation factor GTPase family. LepA subfamily.</text>
</comment>
<keyword evidence="8" id="KW-0472">Membrane</keyword>
<gene>
    <name evidence="11" type="ORF">LDAN0322_LOCUS264</name>
</gene>
<protein>
    <recommendedName>
        <fullName evidence="8">Translation factor GUF1 homolog, mitochondrial</fullName>
        <ecNumber evidence="8">3.6.5.n1</ecNumber>
    </recommendedName>
    <alternativeName>
        <fullName evidence="8">Elongation factor 4 homolog</fullName>
        <shortName evidence="8">EF-4</shortName>
    </alternativeName>
    <alternativeName>
        <fullName evidence="8">GTPase GUF1 homolog</fullName>
    </alternativeName>
    <alternativeName>
        <fullName evidence="8">Ribosomal back-translocase</fullName>
    </alternativeName>
</protein>
<dbReference type="GO" id="GO:0003924">
    <property type="term" value="F:GTPase activity"/>
    <property type="evidence" value="ECO:0007669"/>
    <property type="project" value="UniProtKB-UniRule"/>
</dbReference>
<dbReference type="Pfam" id="PF00009">
    <property type="entry name" value="GTP_EFTU"/>
    <property type="match status" value="1"/>
</dbReference>
<evidence type="ECO:0000256" key="1">
    <source>
        <dbReference type="ARBA" id="ARBA00004229"/>
    </source>
</evidence>
<dbReference type="GO" id="GO:0006412">
    <property type="term" value="P:translation"/>
    <property type="evidence" value="ECO:0007669"/>
    <property type="project" value="UniProtKB-KW"/>
</dbReference>
<dbReference type="Pfam" id="PF06421">
    <property type="entry name" value="LepA_C"/>
    <property type="match status" value="1"/>
</dbReference>
<dbReference type="Gene3D" id="2.40.30.10">
    <property type="entry name" value="Translation factors"/>
    <property type="match status" value="1"/>
</dbReference>
<dbReference type="SUPFAM" id="SSF50447">
    <property type="entry name" value="Translation proteins"/>
    <property type="match status" value="1"/>
</dbReference>
<dbReference type="InterPro" id="IPR000640">
    <property type="entry name" value="EFG_V-like"/>
</dbReference>
<proteinExistence type="inferred from homology"/>
<dbReference type="InterPro" id="IPR000795">
    <property type="entry name" value="T_Tr_GTP-bd_dom"/>
</dbReference>
<dbReference type="Pfam" id="PF00679">
    <property type="entry name" value="EFG_C"/>
    <property type="match status" value="1"/>
</dbReference>
<comment type="catalytic activity">
    <reaction evidence="8">
        <text>GTP + H2O = GDP + phosphate + H(+)</text>
        <dbReference type="Rhea" id="RHEA:19669"/>
        <dbReference type="ChEBI" id="CHEBI:15377"/>
        <dbReference type="ChEBI" id="CHEBI:15378"/>
        <dbReference type="ChEBI" id="CHEBI:37565"/>
        <dbReference type="ChEBI" id="CHEBI:43474"/>
        <dbReference type="ChEBI" id="CHEBI:58189"/>
        <dbReference type="EC" id="3.6.5.n1"/>
    </reaction>
</comment>
<sequence>MQYFHSHRKLLSGQGLLRLSHFYGQLRRNRIITRAVRSFHGNGRLYAVSEGPLSVAEIFNRIPIEDTRNFCFIAHVDHGKSSLASRVLEYSGNFSLTSETYFLPQSSQIIEKIPCDTHENYEAKEDFLKLDTLSVEQQRGITVKASAASMLYKPNDQALLSPQNDTGYLMLNMVDTPGHIDFGLEVTRSLHVVEGAVLLFDAAQGVQAQTLNVFQKAVDIGTELVPALTKVDLPHARPLEVSIAISEMFGFDPDKILLTSARQRIGVENILEAVACNVPPPVSFEDDDGVTLRAQVLDSWFEPTRGVVCLLKILSGKMEEGDRLVVVDDSFYDKHLSKERQVSNESQFSLQEIGMVLPHRVRTGKLLSGQMGYAIVGLRDPRQARPGSLVLSQDSIDRAFHMEKPEWMLNGDVSQQSALFASVHPLEAGEFDDLCSAVDKLSLNDTGLEVHRTSGASGTDGGPFLGPGLRIGFQGLLHVEVFRQRLLDEFHMEAVVTPPKVSYLIKYLPSKMSSRKQDEPIEEIIEDLSRWPKSGERFDIYEPIVKVRVISPVDYAGNVMELIKKKRGYDMSTEVIDDLNWIFHAQIPWGEVVTSFHDELKNCTAGYASFDTLDAGYKKADLCRVEIMLNGDSVDPLTFVSHRTNAQKESRVVCKKLKETLPREQFVIKIQAKADGKIIASEHIKAYRKDVLTTGGSKAVGGGDITRKKKLLEKQKRGKKRLAQNSSGKVRLSQAAFNSVVSRSG</sequence>
<evidence type="ECO:0000256" key="4">
    <source>
        <dbReference type="ARBA" id="ARBA00022792"/>
    </source>
</evidence>
<dbReference type="GO" id="GO:0045727">
    <property type="term" value="P:positive regulation of translation"/>
    <property type="evidence" value="ECO:0007669"/>
    <property type="project" value="UniProtKB-UniRule"/>
</dbReference>
<feature type="binding site" evidence="8">
    <location>
        <begin position="74"/>
        <end position="81"/>
    </location>
    <ligand>
        <name>GTP</name>
        <dbReference type="ChEBI" id="CHEBI:37565"/>
    </ligand>
</feature>
<feature type="binding site" evidence="8">
    <location>
        <begin position="229"/>
        <end position="232"/>
    </location>
    <ligand>
        <name>GTP</name>
        <dbReference type="ChEBI" id="CHEBI:37565"/>
    </ligand>
</feature>
<evidence type="ECO:0000256" key="8">
    <source>
        <dbReference type="HAMAP-Rule" id="MF_03137"/>
    </source>
</evidence>
<dbReference type="InterPro" id="IPR006297">
    <property type="entry name" value="EF-4"/>
</dbReference>
<dbReference type="AlphaFoldDB" id="A0A7S0PHB2"/>
<dbReference type="EC" id="3.6.5.n1" evidence="8"/>
<dbReference type="HAMAP" id="MF_00071">
    <property type="entry name" value="LepA"/>
    <property type="match status" value="1"/>
</dbReference>
<dbReference type="PRINTS" id="PR00315">
    <property type="entry name" value="ELONGATNFCT"/>
</dbReference>
<dbReference type="GO" id="GO:0005759">
    <property type="term" value="C:mitochondrial matrix"/>
    <property type="evidence" value="ECO:0007669"/>
    <property type="project" value="UniProtKB-UniRule"/>
</dbReference>
<dbReference type="SUPFAM" id="SSF54980">
    <property type="entry name" value="EF-G C-terminal domain-like"/>
    <property type="match status" value="2"/>
</dbReference>
<name>A0A7S0PHB2_9STRA</name>
<dbReference type="PROSITE" id="PS00301">
    <property type="entry name" value="G_TR_1"/>
    <property type="match status" value="1"/>
</dbReference>
<comment type="subcellular location">
    <subcellularLocation>
        <location evidence="8">Mitochondrion inner membrane</location>
        <topology evidence="8">Peripheral membrane protein</topology>
        <orientation evidence="8">Matrix side</orientation>
    </subcellularLocation>
    <subcellularLocation>
        <location evidence="1">Plastid</location>
        <location evidence="1">Chloroplast</location>
    </subcellularLocation>
</comment>
<dbReference type="GO" id="GO:0009507">
    <property type="term" value="C:chloroplast"/>
    <property type="evidence" value="ECO:0007669"/>
    <property type="project" value="UniProtKB-SubCell"/>
</dbReference>
<dbReference type="GO" id="GO:0097177">
    <property type="term" value="F:mitochondrial ribosome binding"/>
    <property type="evidence" value="ECO:0007669"/>
    <property type="project" value="TreeGrafter"/>
</dbReference>
<dbReference type="Gene3D" id="3.30.70.240">
    <property type="match status" value="1"/>
</dbReference>
<keyword evidence="8" id="KW-0648">Protein biosynthesis</keyword>
<evidence type="ECO:0000256" key="5">
    <source>
        <dbReference type="ARBA" id="ARBA00022801"/>
    </source>
</evidence>
<evidence type="ECO:0000256" key="6">
    <source>
        <dbReference type="ARBA" id="ARBA00023128"/>
    </source>
</evidence>
<keyword evidence="7 8" id="KW-0342">GTP-binding</keyword>
<dbReference type="SUPFAM" id="SSF52540">
    <property type="entry name" value="P-loop containing nucleoside triphosphate hydrolases"/>
    <property type="match status" value="1"/>
</dbReference>
<feature type="compositionally biased region" description="Basic residues" evidence="9">
    <location>
        <begin position="707"/>
        <end position="722"/>
    </location>
</feature>